<keyword evidence="2" id="KW-1133">Transmembrane helix</keyword>
<accession>U4TN01</accession>
<dbReference type="Proteomes" id="UP000030647">
    <property type="component" value="Unassembled WGS sequence"/>
</dbReference>
<dbReference type="AlphaFoldDB" id="U4TN01"/>
<protein>
    <submittedName>
        <fullName evidence="3">Uncharacterized protein</fullName>
    </submittedName>
</protein>
<evidence type="ECO:0000256" key="1">
    <source>
        <dbReference type="SAM" id="MobiDB-lite"/>
    </source>
</evidence>
<organism evidence="3 4">
    <name type="scientific">Schleiferilactobacillus shenzhenensis LY-73</name>
    <dbReference type="NCBI Taxonomy" id="1231336"/>
    <lineage>
        <taxon>Bacteria</taxon>
        <taxon>Bacillati</taxon>
        <taxon>Bacillota</taxon>
        <taxon>Bacilli</taxon>
        <taxon>Lactobacillales</taxon>
        <taxon>Lactobacillaceae</taxon>
        <taxon>Schleiferilactobacillus</taxon>
    </lineage>
</organism>
<keyword evidence="2" id="KW-0472">Membrane</keyword>
<proteinExistence type="predicted"/>
<dbReference type="STRING" id="1231336.L248_2672"/>
<sequence>MAFTTRLTRDVNSEQEAELSGQDKRLTGVKRPTDSTTAAIQHNLTQKQYPMSATVKAILRGRLWDMIMLILEAAFVFGYGLLMVI</sequence>
<reference evidence="4" key="1">
    <citation type="journal article" date="2013" name="Genome Announc.">
        <title>Whole-Genome Sequencing of Lactobacillus shenzhenensis Strain LY-73T.</title>
        <authorList>
            <person name="Lin Z."/>
            <person name="Liu Z."/>
            <person name="Yang R."/>
            <person name="Zou Y."/>
            <person name="Wan D."/>
            <person name="Chen J."/>
            <person name="Guo M."/>
            <person name="Zhao J."/>
            <person name="Fang C."/>
            <person name="Yang R."/>
            <person name="Liu F."/>
        </authorList>
    </citation>
    <scope>NUCLEOTIDE SEQUENCE [LARGE SCALE GENOMIC DNA]</scope>
    <source>
        <strain evidence="4">LY-73</strain>
    </source>
</reference>
<evidence type="ECO:0000313" key="3">
    <source>
        <dbReference type="EMBL" id="ERL65599.1"/>
    </source>
</evidence>
<evidence type="ECO:0000313" key="4">
    <source>
        <dbReference type="Proteomes" id="UP000030647"/>
    </source>
</evidence>
<dbReference type="EMBL" id="KI271586">
    <property type="protein sequence ID" value="ERL65599.1"/>
    <property type="molecule type" value="Genomic_DNA"/>
</dbReference>
<dbReference type="HOGENOM" id="CLU_2508620_0_0_9"/>
<dbReference type="RefSeq" id="WP_022529273.1">
    <property type="nucleotide sequence ID" value="NZ_KI271586.1"/>
</dbReference>
<name>U4TN01_9LACO</name>
<feature type="transmembrane region" description="Helical" evidence="2">
    <location>
        <begin position="63"/>
        <end position="82"/>
    </location>
</feature>
<gene>
    <name evidence="3" type="ORF">L248_2672</name>
</gene>
<keyword evidence="4" id="KW-1185">Reference proteome</keyword>
<evidence type="ECO:0000256" key="2">
    <source>
        <dbReference type="SAM" id="Phobius"/>
    </source>
</evidence>
<feature type="region of interest" description="Disordered" evidence="1">
    <location>
        <begin position="1"/>
        <end position="32"/>
    </location>
</feature>
<keyword evidence="2" id="KW-0812">Transmembrane</keyword>